<dbReference type="SUPFAM" id="SSF53067">
    <property type="entry name" value="Actin-like ATPase domain"/>
    <property type="match status" value="2"/>
</dbReference>
<dbReference type="InterPro" id="IPR050696">
    <property type="entry name" value="FtsA/MreB"/>
</dbReference>
<dbReference type="Proteomes" id="UP000034837">
    <property type="component" value="Unassembled WGS sequence"/>
</dbReference>
<dbReference type="Pfam" id="PF11104">
    <property type="entry name" value="PilM_2"/>
    <property type="match status" value="1"/>
</dbReference>
<dbReference type="PANTHER" id="PTHR32432:SF3">
    <property type="entry name" value="ETHANOLAMINE UTILIZATION PROTEIN EUTJ"/>
    <property type="match status" value="1"/>
</dbReference>
<dbReference type="PANTHER" id="PTHR32432">
    <property type="entry name" value="CELL DIVISION PROTEIN FTSA-RELATED"/>
    <property type="match status" value="1"/>
</dbReference>
<protein>
    <submittedName>
        <fullName evidence="1">Type IV pilus assembly protein PilM</fullName>
    </submittedName>
</protein>
<dbReference type="EMBL" id="LCDO01000001">
    <property type="protein sequence ID" value="KKS57548.1"/>
    <property type="molecule type" value="Genomic_DNA"/>
</dbReference>
<gene>
    <name evidence="1" type="ORF">UV20_C0001G0188</name>
</gene>
<comment type="caution">
    <text evidence="1">The sequence shown here is derived from an EMBL/GenBank/DDBJ whole genome shotgun (WGS) entry which is preliminary data.</text>
</comment>
<sequence length="350" mass="38373">MWPFAKPQSYLGVDIGSNGIKLVELQKRGKYTYLYTYGFSDANLLSSNDAGFLDIDNTAGLLQKICAKAKISSRQCLASLPASDVYSALLTVPILKEEDRKAFILRQIEKLIPIPLNDAAVDFKTVRKAKGIVEDKFKTASEEVFFTAAPKKLIASYTEIFKKAGLNLLSLDTESLSLISSLIGKDLSPILLIDMGAAQTDFMMVENGVPVIFHSLKFGGGSFTKVLAKTLGLSLTEAEQSKRDLRSEAVFPAIFNEPLAPIVEAIRYMLELYAKQKDGEVARPEKIILTGGSSLLPHLDTKISEIFSIKAYLGDPWARVVYSENLKPILDSIGPRFATALGLVLKKIEA</sequence>
<reference evidence="1 2" key="1">
    <citation type="journal article" date="2015" name="Nature">
        <title>rRNA introns, odd ribosomes, and small enigmatic genomes across a large radiation of phyla.</title>
        <authorList>
            <person name="Brown C.T."/>
            <person name="Hug L.A."/>
            <person name="Thomas B.C."/>
            <person name="Sharon I."/>
            <person name="Castelle C.J."/>
            <person name="Singh A."/>
            <person name="Wilkins M.J."/>
            <person name="Williams K.H."/>
            <person name="Banfield J.F."/>
        </authorList>
    </citation>
    <scope>NUCLEOTIDE SEQUENCE [LARGE SCALE GENOMIC DNA]</scope>
</reference>
<name>A0A0G1D658_9BACT</name>
<dbReference type="Gene3D" id="3.30.1490.300">
    <property type="match status" value="1"/>
</dbReference>
<organism evidence="1 2">
    <name type="scientific">Candidatus Magasanikbacteria bacterium GW2011_GWA2_42_32</name>
    <dbReference type="NCBI Taxonomy" id="1619039"/>
    <lineage>
        <taxon>Bacteria</taxon>
        <taxon>Candidatus Magasanikiibacteriota</taxon>
    </lineage>
</organism>
<dbReference type="InterPro" id="IPR005883">
    <property type="entry name" value="PilM"/>
</dbReference>
<dbReference type="PIRSF" id="PIRSF019169">
    <property type="entry name" value="PilM"/>
    <property type="match status" value="1"/>
</dbReference>
<dbReference type="NCBIfam" id="TIGR01175">
    <property type="entry name" value="pilM"/>
    <property type="match status" value="1"/>
</dbReference>
<evidence type="ECO:0000313" key="2">
    <source>
        <dbReference type="Proteomes" id="UP000034837"/>
    </source>
</evidence>
<proteinExistence type="predicted"/>
<dbReference type="CDD" id="cd24049">
    <property type="entry name" value="ASKHA_NBD_PilM"/>
    <property type="match status" value="1"/>
</dbReference>
<dbReference type="InterPro" id="IPR043129">
    <property type="entry name" value="ATPase_NBD"/>
</dbReference>
<accession>A0A0G1D658</accession>
<dbReference type="AlphaFoldDB" id="A0A0G1D658"/>
<dbReference type="Gene3D" id="3.30.420.40">
    <property type="match status" value="2"/>
</dbReference>
<evidence type="ECO:0000313" key="1">
    <source>
        <dbReference type="EMBL" id="KKS57548.1"/>
    </source>
</evidence>